<dbReference type="InterPro" id="IPR007608">
    <property type="entry name" value="Senescence_reg_S40"/>
</dbReference>
<organism evidence="3 4">
    <name type="scientific">Iris pallida</name>
    <name type="common">Sweet iris</name>
    <dbReference type="NCBI Taxonomy" id="29817"/>
    <lineage>
        <taxon>Eukaryota</taxon>
        <taxon>Viridiplantae</taxon>
        <taxon>Streptophyta</taxon>
        <taxon>Embryophyta</taxon>
        <taxon>Tracheophyta</taxon>
        <taxon>Spermatophyta</taxon>
        <taxon>Magnoliopsida</taxon>
        <taxon>Liliopsida</taxon>
        <taxon>Asparagales</taxon>
        <taxon>Iridaceae</taxon>
        <taxon>Iridoideae</taxon>
        <taxon>Irideae</taxon>
        <taxon>Iris</taxon>
    </lineage>
</organism>
<proteinExistence type="inferred from homology"/>
<evidence type="ECO:0000256" key="2">
    <source>
        <dbReference type="SAM" id="MobiDB-lite"/>
    </source>
</evidence>
<dbReference type="Pfam" id="PF04520">
    <property type="entry name" value="Senescence_reg"/>
    <property type="match status" value="1"/>
</dbReference>
<feature type="compositionally biased region" description="Basic and acidic residues" evidence="2">
    <location>
        <begin position="49"/>
        <end position="60"/>
    </location>
</feature>
<dbReference type="AlphaFoldDB" id="A0AAX6EU12"/>
<dbReference type="Proteomes" id="UP001140949">
    <property type="component" value="Unassembled WGS sequence"/>
</dbReference>
<feature type="compositionally biased region" description="Basic and acidic residues" evidence="2">
    <location>
        <begin position="23"/>
        <end position="32"/>
    </location>
</feature>
<dbReference type="EMBL" id="JANAVB010034018">
    <property type="protein sequence ID" value="KAJ6807329.1"/>
    <property type="molecule type" value="Genomic_DNA"/>
</dbReference>
<evidence type="ECO:0008006" key="5">
    <source>
        <dbReference type="Google" id="ProtNLM"/>
    </source>
</evidence>
<evidence type="ECO:0000256" key="1">
    <source>
        <dbReference type="ARBA" id="ARBA00034773"/>
    </source>
</evidence>
<feature type="region of interest" description="Disordered" evidence="2">
    <location>
        <begin position="1"/>
        <end position="76"/>
    </location>
</feature>
<comment type="similarity">
    <text evidence="1">Belongs to the senescence regulator S40 family.</text>
</comment>
<reference evidence="3" key="1">
    <citation type="journal article" date="2023" name="GigaByte">
        <title>Genome assembly of the bearded iris, Iris pallida Lam.</title>
        <authorList>
            <person name="Bruccoleri R.E."/>
            <person name="Oakeley E.J."/>
            <person name="Faust A.M.E."/>
            <person name="Altorfer M."/>
            <person name="Dessus-Babus S."/>
            <person name="Burckhardt D."/>
            <person name="Oertli M."/>
            <person name="Naumann U."/>
            <person name="Petersen F."/>
            <person name="Wong J."/>
        </authorList>
    </citation>
    <scope>NUCLEOTIDE SEQUENCE</scope>
    <source>
        <strain evidence="3">GSM-AAB239-AS_SAM_17_03QT</strain>
    </source>
</reference>
<evidence type="ECO:0000313" key="4">
    <source>
        <dbReference type="Proteomes" id="UP001140949"/>
    </source>
</evidence>
<dbReference type="PANTHER" id="PTHR46525">
    <property type="entry name" value="EMB|CAB72159.1"/>
    <property type="match status" value="1"/>
</dbReference>
<reference evidence="3" key="2">
    <citation type="submission" date="2023-04" db="EMBL/GenBank/DDBJ databases">
        <authorList>
            <person name="Bruccoleri R.E."/>
            <person name="Oakeley E.J."/>
            <person name="Faust A.-M."/>
            <person name="Dessus-Babus S."/>
            <person name="Altorfer M."/>
            <person name="Burckhardt D."/>
            <person name="Oertli M."/>
            <person name="Naumann U."/>
            <person name="Petersen F."/>
            <person name="Wong J."/>
        </authorList>
    </citation>
    <scope>NUCLEOTIDE SEQUENCE</scope>
    <source>
        <strain evidence="3">GSM-AAB239-AS_SAM_17_03QT</strain>
        <tissue evidence="3">Leaf</tissue>
    </source>
</reference>
<keyword evidence="4" id="KW-1185">Reference proteome</keyword>
<accession>A0AAX6EU12</accession>
<evidence type="ECO:0000313" key="3">
    <source>
        <dbReference type="EMBL" id="KAJ6807329.1"/>
    </source>
</evidence>
<sequence>MGKGRKNATSDHHDRLLSTFGYDRGDVRREGGDEFYEEGVFPTMTYNDESNRTDEPDRPVRTGQSSRTHQRTAYDEDHEQLQFGGLSLAFDESGERNDGTVINRHHVERHVAASAPVNVPELSKILRVDSFDSIGGSTDETEWVPPHEYLAREHGRSVTTSVFEGVGRTLKGRDMSRVRSTVWSQTGFFG</sequence>
<protein>
    <recommendedName>
        <fullName evidence="5">Senescence regulator</fullName>
    </recommendedName>
</protein>
<name>A0AAX6EU12_IRIPA</name>
<dbReference type="PANTHER" id="PTHR46525:SF18">
    <property type="entry name" value="SENESCENCE REGULATOR S40"/>
    <property type="match status" value="1"/>
</dbReference>
<dbReference type="GO" id="GO:0010150">
    <property type="term" value="P:leaf senescence"/>
    <property type="evidence" value="ECO:0007669"/>
    <property type="project" value="UniProtKB-ARBA"/>
</dbReference>
<gene>
    <name evidence="3" type="ORF">M6B38_172035</name>
</gene>
<comment type="caution">
    <text evidence="3">The sequence shown here is derived from an EMBL/GenBank/DDBJ whole genome shotgun (WGS) entry which is preliminary data.</text>
</comment>